<dbReference type="PANTHER" id="PTHR43485:SF1">
    <property type="entry name" value="FORMATE HYDROGENLYASE SUBUNIT 5-RELATED"/>
    <property type="match status" value="1"/>
</dbReference>
<sequence length="499" mass="53439">MDPVAHIRAGAETGTPWRFRLEELAWRDLVDGLKQEALPFVGLWCDGTDVHVLFLPHGNQPLAATLALEDGRYPALSPARAVSSLYERMVFDLYGAEAMWARDVRPLVDHDVWTSTTPLASMPGPAGGHKGMIAYQPSDAFLAAEGLAAGIGPATGRTGAPMHVALTLAGETIVGAETVTGYAHRGMALRWRNSRVDEACRLSGRVAAGCSAAHQVAFCQAIETACGEQIGHEVSQLRVVLLELERCVQHLYTLAALAQEAGAVLVASRCMWFREQLLKEAAPVIGSRLLMDHCVPGGVSLRSASDVGDLCTRLAELGEENYSALSELWRGYPGLSARLAGIGILDRAALERLGLDGPVARAAGGDSDCRRDMRMYDGLWRFTAGRHGGSVDDRTAVLLDEVGESLRMLADLAPRLGLTAGGRIDLSYQDGEGIGMAEGPWGRVLYWVRLLNGRVEHVFLRDPSYPALMAFETVLPGQNVADVALIKASLGVNAAAQDG</sequence>
<dbReference type="Pfam" id="PF00346">
    <property type="entry name" value="Complex1_49kDa"/>
    <property type="match status" value="1"/>
</dbReference>
<proteinExistence type="predicted"/>
<reference evidence="3 4" key="1">
    <citation type="submission" date="2014-06" db="EMBL/GenBank/DDBJ databases">
        <title>Functional and comparative genomic analyses of the Drosophila gut microbiota identify candidate symbiosis factors.</title>
        <authorList>
            <person name="Newell P.D."/>
            <person name="Chaston J.M."/>
            <person name="Douglas A.E."/>
        </authorList>
    </citation>
    <scope>NUCLEOTIDE SEQUENCE [LARGE SCALE GENOMIC DNA]</scope>
    <source>
        <strain evidence="3 4">DmCS_006</strain>
    </source>
</reference>
<dbReference type="InterPro" id="IPR029014">
    <property type="entry name" value="NiFe-Hase_large"/>
</dbReference>
<evidence type="ECO:0000313" key="4">
    <source>
        <dbReference type="Proteomes" id="UP000029448"/>
    </source>
</evidence>
<dbReference type="AlphaFoldDB" id="A0A095B4T5"/>
<dbReference type="Gene3D" id="1.10.645.10">
    <property type="entry name" value="Cytochrome-c3 Hydrogenase, chain B"/>
    <property type="match status" value="1"/>
</dbReference>
<dbReference type="Proteomes" id="UP000029448">
    <property type="component" value="Unassembled WGS sequence"/>
</dbReference>
<accession>A0A095B4T5</accession>
<feature type="domain" description="NADH-quinone oxidoreductase subunit D" evidence="2">
    <location>
        <begin position="262"/>
        <end position="413"/>
    </location>
</feature>
<dbReference type="GO" id="GO:0051287">
    <property type="term" value="F:NAD binding"/>
    <property type="evidence" value="ECO:0007669"/>
    <property type="project" value="InterPro"/>
</dbReference>
<dbReference type="GO" id="GO:0048038">
    <property type="term" value="F:quinone binding"/>
    <property type="evidence" value="ECO:0007669"/>
    <property type="project" value="InterPro"/>
</dbReference>
<dbReference type="InterPro" id="IPR052197">
    <property type="entry name" value="ComplexI_49kDa-like"/>
</dbReference>
<dbReference type="GO" id="GO:0016651">
    <property type="term" value="F:oxidoreductase activity, acting on NAD(P)H"/>
    <property type="evidence" value="ECO:0007669"/>
    <property type="project" value="InterPro"/>
</dbReference>
<dbReference type="EMBL" id="JOKM01000053">
    <property type="protein sequence ID" value="KGB23963.1"/>
    <property type="molecule type" value="Genomic_DNA"/>
</dbReference>
<organism evidence="3 4">
    <name type="scientific">Acetobacter tropicalis</name>
    <dbReference type="NCBI Taxonomy" id="104102"/>
    <lineage>
        <taxon>Bacteria</taxon>
        <taxon>Pseudomonadati</taxon>
        <taxon>Pseudomonadota</taxon>
        <taxon>Alphaproteobacteria</taxon>
        <taxon>Acetobacterales</taxon>
        <taxon>Acetobacteraceae</taxon>
        <taxon>Acetobacter</taxon>
    </lineage>
</organism>
<keyword evidence="4" id="KW-1185">Reference proteome</keyword>
<protein>
    <recommendedName>
        <fullName evidence="2">NADH-quinone oxidoreductase subunit D domain-containing protein</fullName>
    </recommendedName>
</protein>
<evidence type="ECO:0000313" key="3">
    <source>
        <dbReference type="EMBL" id="KGB23963.1"/>
    </source>
</evidence>
<dbReference type="PANTHER" id="PTHR43485">
    <property type="entry name" value="HYDROGENASE-4 COMPONENT G"/>
    <property type="match status" value="1"/>
</dbReference>
<evidence type="ECO:0000259" key="2">
    <source>
        <dbReference type="Pfam" id="PF00346"/>
    </source>
</evidence>
<evidence type="ECO:0000256" key="1">
    <source>
        <dbReference type="ARBA" id="ARBA00023002"/>
    </source>
</evidence>
<comment type="caution">
    <text evidence="3">The sequence shown here is derived from an EMBL/GenBank/DDBJ whole genome shotgun (WGS) entry which is preliminary data.</text>
</comment>
<keyword evidence="1" id="KW-0560">Oxidoreductase</keyword>
<dbReference type="InterPro" id="IPR001135">
    <property type="entry name" value="NADH_Q_OxRdtase_suD"/>
</dbReference>
<name>A0A095B4T5_9PROT</name>
<gene>
    <name evidence="3" type="ORF">AtDm6_1374</name>
</gene>
<dbReference type="STRING" id="104102.AtDm6_1374"/>
<dbReference type="SUPFAM" id="SSF56762">
    <property type="entry name" value="HydB/Nqo4-like"/>
    <property type="match status" value="1"/>
</dbReference>
<dbReference type="PATRIC" id="fig|104102.7.peg.1364"/>